<evidence type="ECO:0000313" key="5">
    <source>
        <dbReference type="EMBL" id="MDQ8934806.1"/>
    </source>
</evidence>
<dbReference type="InterPro" id="IPR020449">
    <property type="entry name" value="Tscrpt_reg_AraC-type_HTH"/>
</dbReference>
<dbReference type="NCBIfam" id="NF007243">
    <property type="entry name" value="PRK09685.1"/>
    <property type="match status" value="1"/>
</dbReference>
<evidence type="ECO:0000256" key="1">
    <source>
        <dbReference type="ARBA" id="ARBA00023015"/>
    </source>
</evidence>
<dbReference type="EMBL" id="JAVIDL010000004">
    <property type="protein sequence ID" value="MDQ8934806.1"/>
    <property type="molecule type" value="Genomic_DNA"/>
</dbReference>
<dbReference type="PROSITE" id="PS00041">
    <property type="entry name" value="HTH_ARAC_FAMILY_1"/>
    <property type="match status" value="1"/>
</dbReference>
<dbReference type="Pfam" id="PF12833">
    <property type="entry name" value="HTH_18"/>
    <property type="match status" value="1"/>
</dbReference>
<keyword evidence="2" id="KW-0238">DNA-binding</keyword>
<protein>
    <submittedName>
        <fullName evidence="5">Transcriptional regulator FeaR</fullName>
    </submittedName>
</protein>
<organism evidence="5 6">
    <name type="scientific">Acinetobacter rudis</name>
    <dbReference type="NCBI Taxonomy" id="632955"/>
    <lineage>
        <taxon>Bacteria</taxon>
        <taxon>Pseudomonadati</taxon>
        <taxon>Pseudomonadota</taxon>
        <taxon>Gammaproteobacteria</taxon>
        <taxon>Moraxellales</taxon>
        <taxon>Moraxellaceae</taxon>
        <taxon>Acinetobacter</taxon>
    </lineage>
</organism>
<dbReference type="AlphaFoldDB" id="A0AAW8J7X3"/>
<dbReference type="InterPro" id="IPR035418">
    <property type="entry name" value="AraC-bd_2"/>
</dbReference>
<dbReference type="PROSITE" id="PS01124">
    <property type="entry name" value="HTH_ARAC_FAMILY_2"/>
    <property type="match status" value="1"/>
</dbReference>
<name>A0AAW8J7X3_9GAMM</name>
<evidence type="ECO:0000313" key="6">
    <source>
        <dbReference type="Proteomes" id="UP001243844"/>
    </source>
</evidence>
<dbReference type="InterPro" id="IPR018062">
    <property type="entry name" value="HTH_AraC-typ_CS"/>
</dbReference>
<dbReference type="RefSeq" id="WP_308980994.1">
    <property type="nucleotide sequence ID" value="NZ_JAVIDL010000004.1"/>
</dbReference>
<dbReference type="InterPro" id="IPR009057">
    <property type="entry name" value="Homeodomain-like_sf"/>
</dbReference>
<dbReference type="PANTHER" id="PTHR43280">
    <property type="entry name" value="ARAC-FAMILY TRANSCRIPTIONAL REGULATOR"/>
    <property type="match status" value="1"/>
</dbReference>
<dbReference type="InterPro" id="IPR018060">
    <property type="entry name" value="HTH_AraC"/>
</dbReference>
<proteinExistence type="predicted"/>
<comment type="caution">
    <text evidence="5">The sequence shown here is derived from an EMBL/GenBank/DDBJ whole genome shotgun (WGS) entry which is preliminary data.</text>
</comment>
<gene>
    <name evidence="5" type="primary">feaR</name>
    <name evidence="5" type="ORF">RFH47_03535</name>
</gene>
<dbReference type="PANTHER" id="PTHR43280:SF31">
    <property type="entry name" value="TRANSCRIPTIONAL REGULATORY PROTEIN"/>
    <property type="match status" value="1"/>
</dbReference>
<dbReference type="PRINTS" id="PR00032">
    <property type="entry name" value="HTHARAC"/>
</dbReference>
<feature type="domain" description="HTH araC/xylS-type" evidence="4">
    <location>
        <begin position="200"/>
        <end position="301"/>
    </location>
</feature>
<evidence type="ECO:0000256" key="3">
    <source>
        <dbReference type="ARBA" id="ARBA00023163"/>
    </source>
</evidence>
<dbReference type="Proteomes" id="UP001243844">
    <property type="component" value="Unassembled WGS sequence"/>
</dbReference>
<reference evidence="5" key="1">
    <citation type="submission" date="2023-08" db="EMBL/GenBank/DDBJ databases">
        <title>Emergence of clinically-relevant ST2 carbapenem-resistant Acinetobacter baumannii strains in hospital sewages in Zhejiang, East of China.</title>
        <authorList>
            <person name="Kaichao C."/>
            <person name="Zhang R."/>
        </authorList>
    </citation>
    <scope>NUCLEOTIDE SEQUENCE</scope>
    <source>
        <strain evidence="5">M-RB-37</strain>
    </source>
</reference>
<keyword evidence="3" id="KW-0804">Transcription</keyword>
<dbReference type="GO" id="GO:0003700">
    <property type="term" value="F:DNA-binding transcription factor activity"/>
    <property type="evidence" value="ECO:0007669"/>
    <property type="project" value="InterPro"/>
</dbReference>
<accession>A0AAW8J7X3</accession>
<keyword evidence="1" id="KW-0805">Transcription regulation</keyword>
<dbReference type="SUPFAM" id="SSF46689">
    <property type="entry name" value="Homeodomain-like"/>
    <property type="match status" value="1"/>
</dbReference>
<evidence type="ECO:0000256" key="2">
    <source>
        <dbReference type="ARBA" id="ARBA00023125"/>
    </source>
</evidence>
<dbReference type="Pfam" id="PF14525">
    <property type="entry name" value="AraC_binding_2"/>
    <property type="match status" value="1"/>
</dbReference>
<sequence>MRQVIQNEISTWTQHIQGVCGEFETRFDGQSALFIGEVNSFLLGSTEIAFIKSNASFIERHPGILDRVKDKFCFLILQYTGRMLLKYRNETLFLSEGDIVLLDSDEHIAMYPQGLFSHISVHLSRDKLFKQGITTAHFGKLISHNMSAHLLKNMLQTISRDNIEVWYAKEDGNAFEDALIALLKPTIHYKNTQFVDSLKLKAERFILENLSHTQLSPQTVADHIGVSLRHLYRLFIFEQQSVNKYIQMRRLEKIQFELKDAKNKKLSITEIALKWGFSDSAHFSKIFKRVYGISPSKFRDATEK</sequence>
<dbReference type="Gene3D" id="1.10.10.60">
    <property type="entry name" value="Homeodomain-like"/>
    <property type="match status" value="1"/>
</dbReference>
<dbReference type="GO" id="GO:0043565">
    <property type="term" value="F:sequence-specific DNA binding"/>
    <property type="evidence" value="ECO:0007669"/>
    <property type="project" value="InterPro"/>
</dbReference>
<dbReference type="SMART" id="SM00342">
    <property type="entry name" value="HTH_ARAC"/>
    <property type="match status" value="1"/>
</dbReference>
<evidence type="ECO:0000259" key="4">
    <source>
        <dbReference type="PROSITE" id="PS01124"/>
    </source>
</evidence>